<dbReference type="GO" id="GO:0003838">
    <property type="term" value="F:sterol 24-C-methyltransferase activity"/>
    <property type="evidence" value="ECO:0007669"/>
    <property type="project" value="TreeGrafter"/>
</dbReference>
<dbReference type="OrthoDB" id="1018at2157"/>
<dbReference type="PANTHER" id="PTHR44068">
    <property type="entry name" value="ZGC:194242"/>
    <property type="match status" value="1"/>
</dbReference>
<keyword evidence="1 3" id="KW-0808">Transferase</keyword>
<dbReference type="GO" id="GO:0032259">
    <property type="term" value="P:methylation"/>
    <property type="evidence" value="ECO:0007669"/>
    <property type="project" value="UniProtKB-KW"/>
</dbReference>
<dbReference type="InterPro" id="IPR050447">
    <property type="entry name" value="Erg6_SMT_methyltransf"/>
</dbReference>
<dbReference type="CDD" id="cd02440">
    <property type="entry name" value="AdoMet_MTases"/>
    <property type="match status" value="1"/>
</dbReference>
<dbReference type="RefSeq" id="WP_013328604.1">
    <property type="nucleotide sequence ID" value="NC_014507.1"/>
</dbReference>
<keyword evidence="4" id="KW-1185">Reference proteome</keyword>
<dbReference type="GO" id="GO:0016126">
    <property type="term" value="P:sterol biosynthetic process"/>
    <property type="evidence" value="ECO:0007669"/>
    <property type="project" value="TreeGrafter"/>
</dbReference>
<dbReference type="STRING" id="679926.Mpet_0652"/>
<protein>
    <submittedName>
        <fullName evidence="3">Methyltransferase type 11</fullName>
    </submittedName>
</protein>
<dbReference type="PANTHER" id="PTHR44068:SF1">
    <property type="entry name" value="HYPOTHETICAL LOC100005854"/>
    <property type="match status" value="1"/>
</dbReference>
<reference evidence="3 4" key="1">
    <citation type="journal article" date="2010" name="Stand. Genomic Sci.">
        <title>Complete genome sequence of Methanoplanus petrolearius type strain (SEBR 4847).</title>
        <authorList>
            <person name="Brambilla E."/>
            <person name="Djao O.D."/>
            <person name="Daligault H."/>
            <person name="Lapidus A."/>
            <person name="Lucas S."/>
            <person name="Hammon N."/>
            <person name="Nolan M."/>
            <person name="Tice H."/>
            <person name="Cheng J.F."/>
            <person name="Han C."/>
            <person name="Tapia R."/>
            <person name="Goodwin L."/>
            <person name="Pitluck S."/>
            <person name="Liolios K."/>
            <person name="Ivanova N."/>
            <person name="Mavromatis K."/>
            <person name="Mikhailova N."/>
            <person name="Pati A."/>
            <person name="Chen A."/>
            <person name="Palaniappan K."/>
            <person name="Land M."/>
            <person name="Hauser L."/>
            <person name="Chang Y.J."/>
            <person name="Jeffries C.D."/>
            <person name="Rohde M."/>
            <person name="Spring S."/>
            <person name="Sikorski J."/>
            <person name="Goker M."/>
            <person name="Woyke T."/>
            <person name="Bristow J."/>
            <person name="Eisen J.A."/>
            <person name="Markowitz V."/>
            <person name="Hugenholtz P."/>
            <person name="Kyrpides N.C."/>
            <person name="Klenk H.P."/>
        </authorList>
    </citation>
    <scope>NUCLEOTIDE SEQUENCE [LARGE SCALE GENOMIC DNA]</scope>
    <source>
        <strain evidence="4">DSM 11571 / OCM 486 / SEBR 4847</strain>
    </source>
</reference>
<dbReference type="InterPro" id="IPR013216">
    <property type="entry name" value="Methyltransf_11"/>
</dbReference>
<organism evidence="3 4">
    <name type="scientific">Methanolacinia petrolearia (strain DSM 11571 / OCM 486 / SEBR 4847)</name>
    <name type="common">Methanoplanus petrolearius</name>
    <dbReference type="NCBI Taxonomy" id="679926"/>
    <lineage>
        <taxon>Archaea</taxon>
        <taxon>Methanobacteriati</taxon>
        <taxon>Methanobacteriota</taxon>
        <taxon>Stenosarchaea group</taxon>
        <taxon>Methanomicrobia</taxon>
        <taxon>Methanomicrobiales</taxon>
        <taxon>Methanomicrobiaceae</taxon>
        <taxon>Methanolacinia</taxon>
    </lineage>
</organism>
<dbReference type="AlphaFoldDB" id="E1RI41"/>
<dbReference type="KEGG" id="mpi:Mpet_0652"/>
<name>E1RI41_METP4</name>
<dbReference type="HOGENOM" id="CLU_088165_0_0_2"/>
<accession>E1RI41</accession>
<dbReference type="EMBL" id="CP002117">
    <property type="protein sequence ID" value="ADN35426.1"/>
    <property type="molecule type" value="Genomic_DNA"/>
</dbReference>
<evidence type="ECO:0000259" key="2">
    <source>
        <dbReference type="Pfam" id="PF08241"/>
    </source>
</evidence>
<keyword evidence="3" id="KW-0489">Methyltransferase</keyword>
<dbReference type="InterPro" id="IPR029063">
    <property type="entry name" value="SAM-dependent_MTases_sf"/>
</dbReference>
<dbReference type="Gene3D" id="3.40.50.150">
    <property type="entry name" value="Vaccinia Virus protein VP39"/>
    <property type="match status" value="1"/>
</dbReference>
<feature type="domain" description="Methyltransferase type 11" evidence="2">
    <location>
        <begin position="48"/>
        <end position="145"/>
    </location>
</feature>
<dbReference type="Proteomes" id="UP000006565">
    <property type="component" value="Chromosome"/>
</dbReference>
<evidence type="ECO:0000313" key="4">
    <source>
        <dbReference type="Proteomes" id="UP000006565"/>
    </source>
</evidence>
<sequence length="218" mass="24363">MPQGEHRSPAEKAESMARVSRGLFAPAYPAIAGRIKEFCGISEGICIDAGAGSGMLGISLAKITGLEVVLMDLLPENRKYAEENTRQEKLDDRCRFVQGDITDMPFEDEYADLVISRGSIFFWDDLKSAFTEILRVLKPGGKTFIGGGFGDAETRDYICGEMAKEDPEWGKDNEDGKKKTVDNRIRILMALEEAEIFYKCISDDSGFWIVLEKQRSLR</sequence>
<evidence type="ECO:0000256" key="1">
    <source>
        <dbReference type="ARBA" id="ARBA00022679"/>
    </source>
</evidence>
<dbReference type="GeneID" id="9743101"/>
<dbReference type="Pfam" id="PF08241">
    <property type="entry name" value="Methyltransf_11"/>
    <property type="match status" value="1"/>
</dbReference>
<gene>
    <name evidence="3" type="ordered locus">Mpet_0652</name>
</gene>
<dbReference type="eggNOG" id="arCOG01786">
    <property type="taxonomic scope" value="Archaea"/>
</dbReference>
<evidence type="ECO:0000313" key="3">
    <source>
        <dbReference type="EMBL" id="ADN35426.1"/>
    </source>
</evidence>
<dbReference type="SUPFAM" id="SSF53335">
    <property type="entry name" value="S-adenosyl-L-methionine-dependent methyltransferases"/>
    <property type="match status" value="1"/>
</dbReference>
<proteinExistence type="predicted"/>